<dbReference type="PATRIC" id="fig|1618442.3.peg.183"/>
<dbReference type="SUPFAM" id="SSF51306">
    <property type="entry name" value="LexA/Signal peptidase"/>
    <property type="match status" value="1"/>
</dbReference>
<gene>
    <name evidence="14" type="ORF">UV09_C0003G0030</name>
</gene>
<dbReference type="InterPro" id="IPR036286">
    <property type="entry name" value="LexA/Signal_pep-like_sf"/>
</dbReference>
<dbReference type="GO" id="GO:0045892">
    <property type="term" value="P:negative regulation of DNA-templated transcription"/>
    <property type="evidence" value="ECO:0007669"/>
    <property type="project" value="InterPro"/>
</dbReference>
<dbReference type="Gene3D" id="1.10.10.10">
    <property type="entry name" value="Winged helix-like DNA-binding domain superfamily/Winged helix DNA-binding domain"/>
    <property type="match status" value="1"/>
</dbReference>
<evidence type="ECO:0000313" key="14">
    <source>
        <dbReference type="EMBL" id="KKS47685.1"/>
    </source>
</evidence>
<dbReference type="PRINTS" id="PR00726">
    <property type="entry name" value="LEXASERPTASE"/>
</dbReference>
<dbReference type="InterPro" id="IPR015927">
    <property type="entry name" value="Peptidase_S24_S26A/B/C"/>
</dbReference>
<evidence type="ECO:0000256" key="10">
    <source>
        <dbReference type="ARBA" id="ARBA00023204"/>
    </source>
</evidence>
<accession>A0A0G0ZG18</accession>
<keyword evidence="6 12" id="KW-0068">Autocatalytic cleavage</keyword>
<evidence type="ECO:0000259" key="13">
    <source>
        <dbReference type="Pfam" id="PF00717"/>
    </source>
</evidence>
<dbReference type="Proteomes" id="UP000034320">
    <property type="component" value="Unassembled WGS sequence"/>
</dbReference>
<evidence type="ECO:0000256" key="6">
    <source>
        <dbReference type="ARBA" id="ARBA00022813"/>
    </source>
</evidence>
<evidence type="ECO:0000256" key="4">
    <source>
        <dbReference type="ARBA" id="ARBA00022763"/>
    </source>
</evidence>
<dbReference type="GO" id="GO:0003677">
    <property type="term" value="F:DNA binding"/>
    <property type="evidence" value="ECO:0007669"/>
    <property type="project" value="UniProtKB-KW"/>
</dbReference>
<feature type="domain" description="Peptidase S24/S26A/S26B/S26C" evidence="13">
    <location>
        <begin position="69"/>
        <end position="183"/>
    </location>
</feature>
<evidence type="ECO:0000256" key="5">
    <source>
        <dbReference type="ARBA" id="ARBA00022801"/>
    </source>
</evidence>
<keyword evidence="9" id="KW-0804">Transcription</keyword>
<keyword evidence="3" id="KW-0235">DNA replication</keyword>
<evidence type="ECO:0000256" key="8">
    <source>
        <dbReference type="ARBA" id="ARBA00023125"/>
    </source>
</evidence>
<evidence type="ECO:0000256" key="12">
    <source>
        <dbReference type="RuleBase" id="RU003991"/>
    </source>
</evidence>
<keyword evidence="5 12" id="KW-0378">Hydrolase</keyword>
<evidence type="ECO:0000256" key="1">
    <source>
        <dbReference type="ARBA" id="ARBA00007484"/>
    </source>
</evidence>
<evidence type="ECO:0000256" key="2">
    <source>
        <dbReference type="ARBA" id="ARBA00022491"/>
    </source>
</evidence>
<dbReference type="InterPro" id="IPR050077">
    <property type="entry name" value="LexA_repressor"/>
</dbReference>
<keyword evidence="8" id="KW-0238">DNA-binding</keyword>
<dbReference type="GO" id="GO:0006281">
    <property type="term" value="P:DNA repair"/>
    <property type="evidence" value="ECO:0007669"/>
    <property type="project" value="UniProtKB-KW"/>
</dbReference>
<sequence length="190" mass="21319">MNLESAVQKIRRFFRKNKRLPSYQEMCRLFGFSSKGASFKLAAKLIEAGILGKDSTGKLMPKQLFPSLPVLGIIRAGSPTAAEEQLLSAVSFDDYLIARPERSYLLRVSGDSMIEAGIHEGDMVIVEKGRQPKEGDIVVAAIDDEFTLKYFRKKDNLVFLSAGNSKYKPLYPKENLIIFGIVISVIRKYH</sequence>
<comment type="similarity">
    <text evidence="1 12">Belongs to the peptidase S24 family.</text>
</comment>
<reference evidence="14 15" key="1">
    <citation type="journal article" date="2015" name="Nature">
        <title>rRNA introns, odd ribosomes, and small enigmatic genomes across a large radiation of phyla.</title>
        <authorList>
            <person name="Brown C.T."/>
            <person name="Hug L.A."/>
            <person name="Thomas B.C."/>
            <person name="Sharon I."/>
            <person name="Castelle C.J."/>
            <person name="Singh A."/>
            <person name="Wilkins M.J."/>
            <person name="Williams K.H."/>
            <person name="Banfield J.F."/>
        </authorList>
    </citation>
    <scope>NUCLEOTIDE SEQUENCE [LARGE SCALE GENOMIC DNA]</scope>
</reference>
<dbReference type="GO" id="GO:0009432">
    <property type="term" value="P:SOS response"/>
    <property type="evidence" value="ECO:0007669"/>
    <property type="project" value="UniProtKB-KW"/>
</dbReference>
<evidence type="ECO:0000256" key="7">
    <source>
        <dbReference type="ARBA" id="ARBA00023015"/>
    </source>
</evidence>
<evidence type="ECO:0000256" key="9">
    <source>
        <dbReference type="ARBA" id="ARBA00023163"/>
    </source>
</evidence>
<dbReference type="AlphaFoldDB" id="A0A0G0ZG18"/>
<dbReference type="PANTHER" id="PTHR33516:SF2">
    <property type="entry name" value="LEXA REPRESSOR-RELATED"/>
    <property type="match status" value="1"/>
</dbReference>
<dbReference type="NCBIfam" id="TIGR00498">
    <property type="entry name" value="lexA"/>
    <property type="match status" value="1"/>
</dbReference>
<dbReference type="GO" id="GO:0004252">
    <property type="term" value="F:serine-type endopeptidase activity"/>
    <property type="evidence" value="ECO:0007669"/>
    <property type="project" value="InterPro"/>
</dbReference>
<dbReference type="InterPro" id="IPR036388">
    <property type="entry name" value="WH-like_DNA-bd_sf"/>
</dbReference>
<comment type="caution">
    <text evidence="14">The sequence shown here is derived from an EMBL/GenBank/DDBJ whole genome shotgun (WGS) entry which is preliminary data.</text>
</comment>
<keyword evidence="10" id="KW-0234">DNA repair</keyword>
<dbReference type="GO" id="GO:0006260">
    <property type="term" value="P:DNA replication"/>
    <property type="evidence" value="ECO:0007669"/>
    <property type="project" value="UniProtKB-KW"/>
</dbReference>
<keyword evidence="11" id="KW-0742">SOS response</keyword>
<dbReference type="CDD" id="cd06529">
    <property type="entry name" value="S24_LexA-like"/>
    <property type="match status" value="1"/>
</dbReference>
<keyword evidence="7" id="KW-0805">Transcription regulation</keyword>
<dbReference type="Gene3D" id="2.10.109.10">
    <property type="entry name" value="Umud Fragment, subunit A"/>
    <property type="match status" value="1"/>
</dbReference>
<dbReference type="EMBL" id="LCDD01000003">
    <property type="protein sequence ID" value="KKS47685.1"/>
    <property type="molecule type" value="Genomic_DNA"/>
</dbReference>
<dbReference type="PANTHER" id="PTHR33516">
    <property type="entry name" value="LEXA REPRESSOR"/>
    <property type="match status" value="1"/>
</dbReference>
<name>A0A0G0ZG18_9BACT</name>
<evidence type="ECO:0000256" key="11">
    <source>
        <dbReference type="ARBA" id="ARBA00023236"/>
    </source>
</evidence>
<proteinExistence type="inferred from homology"/>
<organism evidence="14 15">
    <name type="scientific">Candidatus Gottesmanbacteria bacterium GW2011_GWA2_42_18</name>
    <dbReference type="NCBI Taxonomy" id="1618442"/>
    <lineage>
        <taxon>Bacteria</taxon>
        <taxon>Candidatus Gottesmaniibacteriota</taxon>
    </lineage>
</organism>
<evidence type="ECO:0000256" key="3">
    <source>
        <dbReference type="ARBA" id="ARBA00022705"/>
    </source>
</evidence>
<evidence type="ECO:0000313" key="15">
    <source>
        <dbReference type="Proteomes" id="UP000034320"/>
    </source>
</evidence>
<dbReference type="InterPro" id="IPR039418">
    <property type="entry name" value="LexA-like"/>
</dbReference>
<dbReference type="InterPro" id="IPR006197">
    <property type="entry name" value="Peptidase_S24_LexA"/>
</dbReference>
<keyword evidence="4" id="KW-0227">DNA damage</keyword>
<protein>
    <submittedName>
        <fullName evidence="14">LexA repressor</fullName>
    </submittedName>
</protein>
<dbReference type="Pfam" id="PF00717">
    <property type="entry name" value="Peptidase_S24"/>
    <property type="match status" value="1"/>
</dbReference>
<keyword evidence="2" id="KW-0678">Repressor</keyword>
<dbReference type="InterPro" id="IPR006200">
    <property type="entry name" value="LexA"/>
</dbReference>